<reference evidence="1 2" key="1">
    <citation type="submission" date="2017-11" db="EMBL/GenBank/DDBJ databases">
        <title>Evolution of Phototrophy in the Chloroflexi Phylum Driven by Horizontal Gene Transfer.</title>
        <authorList>
            <person name="Ward L.M."/>
            <person name="Hemp J."/>
            <person name="Shih P.M."/>
            <person name="Mcglynn S.E."/>
            <person name="Fischer W."/>
        </authorList>
    </citation>
    <scope>NUCLEOTIDE SEQUENCE [LARGE SCALE GENOMIC DNA]</scope>
    <source>
        <strain evidence="1">JP3_13</strain>
    </source>
</reference>
<gene>
    <name evidence="1" type="ORF">CUN49_06300</name>
</gene>
<protein>
    <submittedName>
        <fullName evidence="1">Uncharacterized protein</fullName>
    </submittedName>
</protein>
<evidence type="ECO:0000313" key="1">
    <source>
        <dbReference type="EMBL" id="PJF36280.1"/>
    </source>
</evidence>
<feature type="non-terminal residue" evidence="1">
    <location>
        <position position="1"/>
    </location>
</feature>
<name>A0A2M8PFF4_9CHLR</name>
<proteinExistence type="predicted"/>
<accession>A0A2M8PFF4</accession>
<sequence>LPADWRVGYQIVPVRVALEAYPMNVAVYRGPLREGGTGTLIVLWGFPSIAPPPTVPPLLGTPTEPPDPLDDFVSRALYSDGLRLLQGTVIDISCNVGTTGRTALSVAGMTSVGTYFSATQCQGEPDTAGWFVGARFNNRNYLFYVYVEPVEAYNAARAQLQEILDSVRFLTPTPTAAP</sequence>
<comment type="caution">
    <text evidence="1">The sequence shown here is derived from an EMBL/GenBank/DDBJ whole genome shotgun (WGS) entry which is preliminary data.</text>
</comment>
<organism evidence="1 2">
    <name type="scientific">Candidatus Thermofonsia Clade 1 bacterium</name>
    <dbReference type="NCBI Taxonomy" id="2364210"/>
    <lineage>
        <taxon>Bacteria</taxon>
        <taxon>Bacillati</taxon>
        <taxon>Chloroflexota</taxon>
        <taxon>Candidatus Thermofontia</taxon>
        <taxon>Candidatus Thermofonsia Clade 1</taxon>
    </lineage>
</organism>
<evidence type="ECO:0000313" key="2">
    <source>
        <dbReference type="Proteomes" id="UP000229681"/>
    </source>
</evidence>
<dbReference type="AlphaFoldDB" id="A0A2M8PFF4"/>
<dbReference type="EMBL" id="PGTM01000066">
    <property type="protein sequence ID" value="PJF36280.1"/>
    <property type="molecule type" value="Genomic_DNA"/>
</dbReference>
<dbReference type="Proteomes" id="UP000229681">
    <property type="component" value="Unassembled WGS sequence"/>
</dbReference>